<proteinExistence type="predicted"/>
<keyword evidence="2" id="KW-0732">Signal</keyword>
<dbReference type="AlphaFoldDB" id="A0A9D1AG84"/>
<organism evidence="3 4">
    <name type="scientific">Candidatus Coproplasma stercoripullorum</name>
    <dbReference type="NCBI Taxonomy" id="2840751"/>
    <lineage>
        <taxon>Bacteria</taxon>
        <taxon>Bacillati</taxon>
        <taxon>Bacillota</taxon>
        <taxon>Clostridia</taxon>
        <taxon>Eubacteriales</taxon>
        <taxon>Candidatus Coproplasma</taxon>
    </lineage>
</organism>
<dbReference type="EMBL" id="DVHB01000065">
    <property type="protein sequence ID" value="HIR39490.1"/>
    <property type="molecule type" value="Genomic_DNA"/>
</dbReference>
<feature type="transmembrane region" description="Helical" evidence="1">
    <location>
        <begin position="96"/>
        <end position="114"/>
    </location>
</feature>
<feature type="signal peptide" evidence="2">
    <location>
        <begin position="1"/>
        <end position="38"/>
    </location>
</feature>
<reference evidence="3" key="2">
    <citation type="journal article" date="2021" name="PeerJ">
        <title>Extensive microbial diversity within the chicken gut microbiome revealed by metagenomics and culture.</title>
        <authorList>
            <person name="Gilroy R."/>
            <person name="Ravi A."/>
            <person name="Getino M."/>
            <person name="Pursley I."/>
            <person name="Horton D.L."/>
            <person name="Alikhan N.F."/>
            <person name="Baker D."/>
            <person name="Gharbi K."/>
            <person name="Hall N."/>
            <person name="Watson M."/>
            <person name="Adriaenssens E.M."/>
            <person name="Foster-Nyarko E."/>
            <person name="Jarju S."/>
            <person name="Secka A."/>
            <person name="Antonio M."/>
            <person name="Oren A."/>
            <person name="Chaudhuri R.R."/>
            <person name="La Ragione R."/>
            <person name="Hildebrand F."/>
            <person name="Pallen M.J."/>
        </authorList>
    </citation>
    <scope>NUCLEOTIDE SEQUENCE</scope>
    <source>
        <strain evidence="3">ChiW25-3613</strain>
    </source>
</reference>
<protein>
    <recommendedName>
        <fullName evidence="5">ECF transporter S component</fullName>
    </recommendedName>
</protein>
<accession>A0A9D1AG84</accession>
<dbReference type="Proteomes" id="UP000824179">
    <property type="component" value="Unassembled WGS sequence"/>
</dbReference>
<feature type="transmembrane region" description="Helical" evidence="1">
    <location>
        <begin position="121"/>
        <end position="141"/>
    </location>
</feature>
<keyword evidence="1" id="KW-0472">Membrane</keyword>
<dbReference type="Gene3D" id="1.10.1760.20">
    <property type="match status" value="1"/>
</dbReference>
<name>A0A9D1AG84_9FIRM</name>
<gene>
    <name evidence="3" type="ORF">IAB90_03815</name>
</gene>
<sequence length="187" mass="19360">MIGAILKNRSAAVRLTVKGAIAVLLVCMAVALPQIAHAAGGAQAGSVWLPMYAPALLAGCLLGWQWGLGVGLLSPLVSFGFTSLFLDSAMPAAGRLPYMMAELAVFGLVSGLFAKKTEKNALFAFPAVIAAQVAGRLVYFTTAVIFGQQPAAVWGVIESGLTGLCIQAAIVPLIVILLSLAVKHERD</sequence>
<feature type="chain" id="PRO_5038868078" description="ECF transporter S component" evidence="2">
    <location>
        <begin position="39"/>
        <end position="187"/>
    </location>
</feature>
<comment type="caution">
    <text evidence="3">The sequence shown here is derived from an EMBL/GenBank/DDBJ whole genome shotgun (WGS) entry which is preliminary data.</text>
</comment>
<keyword evidence="1" id="KW-0812">Transmembrane</keyword>
<evidence type="ECO:0008006" key="5">
    <source>
        <dbReference type="Google" id="ProtNLM"/>
    </source>
</evidence>
<feature type="transmembrane region" description="Helical" evidence="1">
    <location>
        <begin position="161"/>
        <end position="182"/>
    </location>
</feature>
<reference evidence="3" key="1">
    <citation type="submission" date="2020-10" db="EMBL/GenBank/DDBJ databases">
        <authorList>
            <person name="Gilroy R."/>
        </authorList>
    </citation>
    <scope>NUCLEOTIDE SEQUENCE</scope>
    <source>
        <strain evidence="3">ChiW25-3613</strain>
    </source>
</reference>
<evidence type="ECO:0000313" key="4">
    <source>
        <dbReference type="Proteomes" id="UP000824179"/>
    </source>
</evidence>
<evidence type="ECO:0000313" key="3">
    <source>
        <dbReference type="EMBL" id="HIR39490.1"/>
    </source>
</evidence>
<evidence type="ECO:0000256" key="1">
    <source>
        <dbReference type="SAM" id="Phobius"/>
    </source>
</evidence>
<evidence type="ECO:0000256" key="2">
    <source>
        <dbReference type="SAM" id="SignalP"/>
    </source>
</evidence>
<keyword evidence="1" id="KW-1133">Transmembrane helix</keyword>